<organism evidence="2 3">
    <name type="scientific">Nocardia rhizosphaerihabitans</name>
    <dbReference type="NCBI Taxonomy" id="1691570"/>
    <lineage>
        <taxon>Bacteria</taxon>
        <taxon>Bacillati</taxon>
        <taxon>Actinomycetota</taxon>
        <taxon>Actinomycetes</taxon>
        <taxon>Mycobacteriales</taxon>
        <taxon>Nocardiaceae</taxon>
        <taxon>Nocardia</taxon>
    </lineage>
</organism>
<gene>
    <name evidence="2" type="ORF">GCM10011610_50230</name>
</gene>
<accession>A0ABQ2KR09</accession>
<evidence type="ECO:0000256" key="1">
    <source>
        <dbReference type="SAM" id="MobiDB-lite"/>
    </source>
</evidence>
<evidence type="ECO:0000313" key="3">
    <source>
        <dbReference type="Proteomes" id="UP000658127"/>
    </source>
</evidence>
<feature type="region of interest" description="Disordered" evidence="1">
    <location>
        <begin position="1"/>
        <end position="74"/>
    </location>
</feature>
<keyword evidence="3" id="KW-1185">Reference proteome</keyword>
<proteinExistence type="predicted"/>
<sequence>MRPFARGVDEVDRADRVRRPAVRAGQPAEPAAQGVSRHTDDGVAARQPGQAVRGGRGLHPSPLRAGTDARQPPVGVDRDAVELAGADEDRVLDVAGRAVAGRLGHHGAAGAAGVAHDARDVVGVGDLHDGGDRLRHRHVPRSGRLVEALVARQEHRPADGTAQFVDTHGRILVSLGVSTESTTEDRGL</sequence>
<comment type="caution">
    <text evidence="2">The sequence shown here is derived from an EMBL/GenBank/DDBJ whole genome shotgun (WGS) entry which is preliminary data.</text>
</comment>
<evidence type="ECO:0000313" key="2">
    <source>
        <dbReference type="EMBL" id="GGN90777.1"/>
    </source>
</evidence>
<reference evidence="3" key="1">
    <citation type="journal article" date="2019" name="Int. J. Syst. Evol. Microbiol.">
        <title>The Global Catalogue of Microorganisms (GCM) 10K type strain sequencing project: providing services to taxonomists for standard genome sequencing and annotation.</title>
        <authorList>
            <consortium name="The Broad Institute Genomics Platform"/>
            <consortium name="The Broad Institute Genome Sequencing Center for Infectious Disease"/>
            <person name="Wu L."/>
            <person name="Ma J."/>
        </authorList>
    </citation>
    <scope>NUCLEOTIDE SEQUENCE [LARGE SCALE GENOMIC DNA]</scope>
    <source>
        <strain evidence="3">CGMCC 4.7329</strain>
    </source>
</reference>
<dbReference type="EMBL" id="BMNE01000006">
    <property type="protein sequence ID" value="GGN90777.1"/>
    <property type="molecule type" value="Genomic_DNA"/>
</dbReference>
<protein>
    <submittedName>
        <fullName evidence="2">Uncharacterized protein</fullName>
    </submittedName>
</protein>
<name>A0ABQ2KR09_9NOCA</name>
<feature type="compositionally biased region" description="Basic and acidic residues" evidence="1">
    <location>
        <begin position="7"/>
        <end position="18"/>
    </location>
</feature>
<dbReference type="Proteomes" id="UP000658127">
    <property type="component" value="Unassembled WGS sequence"/>
</dbReference>